<evidence type="ECO:0000313" key="7">
    <source>
        <dbReference type="Proteomes" id="UP001499841"/>
    </source>
</evidence>
<dbReference type="EMBL" id="BAABBA010000003">
    <property type="protein sequence ID" value="GAA4286563.1"/>
    <property type="molecule type" value="Genomic_DNA"/>
</dbReference>
<dbReference type="Gene3D" id="1.20.120.1630">
    <property type="match status" value="1"/>
</dbReference>
<protein>
    <recommendedName>
        <fullName evidence="8">Isoprenylcysteine carboxylmethyltransferase family protein</fullName>
    </recommendedName>
</protein>
<name>A0ABP8ERD9_9MICO</name>
<evidence type="ECO:0000256" key="1">
    <source>
        <dbReference type="ARBA" id="ARBA00004127"/>
    </source>
</evidence>
<evidence type="ECO:0000256" key="2">
    <source>
        <dbReference type="ARBA" id="ARBA00022692"/>
    </source>
</evidence>
<gene>
    <name evidence="6" type="ORF">GCM10022262_09220</name>
</gene>
<keyword evidence="4 5" id="KW-0472">Membrane</keyword>
<keyword evidence="7" id="KW-1185">Reference proteome</keyword>
<keyword evidence="2 5" id="KW-0812">Transmembrane</keyword>
<keyword evidence="3 5" id="KW-1133">Transmembrane helix</keyword>
<feature type="transmembrane region" description="Helical" evidence="5">
    <location>
        <begin position="37"/>
        <end position="63"/>
    </location>
</feature>
<dbReference type="Proteomes" id="UP001499841">
    <property type="component" value="Unassembled WGS sequence"/>
</dbReference>
<evidence type="ECO:0000313" key="6">
    <source>
        <dbReference type="EMBL" id="GAA4286563.1"/>
    </source>
</evidence>
<evidence type="ECO:0000256" key="3">
    <source>
        <dbReference type="ARBA" id="ARBA00022989"/>
    </source>
</evidence>
<comment type="subcellular location">
    <subcellularLocation>
        <location evidence="1">Endomembrane system</location>
        <topology evidence="1">Multi-pass membrane protein</topology>
    </subcellularLocation>
</comment>
<sequence>MDRADVTRGRGTDLADLLVAAQAAALTGVLWPGRARWRLPAAAIVGAGALVVSGGALALAGAAPHTRLTPRVRPPADARLLTTGVYARTRNPIYVGLTAATWGAAVLRRRRGPLVAAAALTAVLAVKSRLEEGALADRFGPAYLDYAARTPRFLGRAR</sequence>
<accession>A0ABP8ERD9</accession>
<dbReference type="InterPro" id="IPR007318">
    <property type="entry name" value="Phopholipid_MeTrfase"/>
</dbReference>
<dbReference type="Pfam" id="PF04191">
    <property type="entry name" value="PEMT"/>
    <property type="match status" value="1"/>
</dbReference>
<evidence type="ECO:0000256" key="5">
    <source>
        <dbReference type="SAM" id="Phobius"/>
    </source>
</evidence>
<proteinExistence type="predicted"/>
<reference evidence="7" key="1">
    <citation type="journal article" date="2019" name="Int. J. Syst. Evol. Microbiol.">
        <title>The Global Catalogue of Microorganisms (GCM) 10K type strain sequencing project: providing services to taxonomists for standard genome sequencing and annotation.</title>
        <authorList>
            <consortium name="The Broad Institute Genomics Platform"/>
            <consortium name="The Broad Institute Genome Sequencing Center for Infectious Disease"/>
            <person name="Wu L."/>
            <person name="Ma J."/>
        </authorList>
    </citation>
    <scope>NUCLEOTIDE SEQUENCE [LARGE SCALE GENOMIC DNA]</scope>
    <source>
        <strain evidence="7">JCM 17459</strain>
    </source>
</reference>
<evidence type="ECO:0008006" key="8">
    <source>
        <dbReference type="Google" id="ProtNLM"/>
    </source>
</evidence>
<comment type="caution">
    <text evidence="6">The sequence shown here is derived from an EMBL/GenBank/DDBJ whole genome shotgun (WGS) entry which is preliminary data.</text>
</comment>
<evidence type="ECO:0000256" key="4">
    <source>
        <dbReference type="ARBA" id="ARBA00023136"/>
    </source>
</evidence>
<organism evidence="6 7">
    <name type="scientific">Georgenia daeguensis</name>
    <dbReference type="NCBI Taxonomy" id="908355"/>
    <lineage>
        <taxon>Bacteria</taxon>
        <taxon>Bacillati</taxon>
        <taxon>Actinomycetota</taxon>
        <taxon>Actinomycetes</taxon>
        <taxon>Micrococcales</taxon>
        <taxon>Bogoriellaceae</taxon>
        <taxon>Georgenia</taxon>
    </lineage>
</organism>